<evidence type="ECO:0000313" key="3">
    <source>
        <dbReference type="EMBL" id="RPA85295.1"/>
    </source>
</evidence>
<dbReference type="PROSITE" id="PS51186">
    <property type="entry name" value="GNAT"/>
    <property type="match status" value="1"/>
</dbReference>
<feature type="region of interest" description="Disordered" evidence="1">
    <location>
        <begin position="322"/>
        <end position="342"/>
    </location>
</feature>
<evidence type="ECO:0000313" key="4">
    <source>
        <dbReference type="Proteomes" id="UP000275078"/>
    </source>
</evidence>
<dbReference type="EMBL" id="ML119654">
    <property type="protein sequence ID" value="RPA85295.1"/>
    <property type="molecule type" value="Genomic_DNA"/>
</dbReference>
<gene>
    <name evidence="3" type="ORF">BJ508DRAFT_412078</name>
</gene>
<protein>
    <recommendedName>
        <fullName evidence="2">N-acetyltransferase domain-containing protein</fullName>
    </recommendedName>
</protein>
<proteinExistence type="predicted"/>
<accession>A0A3N4IGM0</accession>
<evidence type="ECO:0000259" key="2">
    <source>
        <dbReference type="PROSITE" id="PS51186"/>
    </source>
</evidence>
<name>A0A3N4IGM0_ASCIM</name>
<keyword evidence="4" id="KW-1185">Reference proteome</keyword>
<sequence>MAAYLISTHFYQAGARLQSENNGLGLPQKEYWTFLQETPREAPWLYREQEVSASSDTSIPVTAWMFLLDPPPLVEGPETSTNNSEPSLSTDFVSLMIRGINDLKLQLSHQHFAKPCTITFSINFPIVQSALDSTQSLELRQESLAHLFVNSLKPALSFVEPVVVNRYRVLHQRISFTNALQTDLDPNISIRIISPTGKVPSSSLLYAEDIPSEMRSIRPSLAARGEVVIGIYVSSVLAGYISILGRDLSSPFESNPHTGIPDNSKGPSQEHISLYISLLYINKRFRRMGLGRKLLEFVLHGSRVNELVKLAHMAVSGTHIDQVDREERVGEDRGADKGKRGAEEPVELAGVDVWVTVDAEKRGAGALYESVGFVEVGCNGSVGFKI</sequence>
<dbReference type="Gene3D" id="3.40.630.30">
    <property type="match status" value="1"/>
</dbReference>
<dbReference type="CDD" id="cd04301">
    <property type="entry name" value="NAT_SF"/>
    <property type="match status" value="1"/>
</dbReference>
<evidence type="ECO:0000256" key="1">
    <source>
        <dbReference type="SAM" id="MobiDB-lite"/>
    </source>
</evidence>
<dbReference type="InterPro" id="IPR000182">
    <property type="entry name" value="GNAT_dom"/>
</dbReference>
<dbReference type="InterPro" id="IPR016181">
    <property type="entry name" value="Acyl_CoA_acyltransferase"/>
</dbReference>
<feature type="domain" description="N-acetyltransferase" evidence="2">
    <location>
        <begin position="188"/>
        <end position="386"/>
    </location>
</feature>
<reference evidence="3 4" key="1">
    <citation type="journal article" date="2018" name="Nat. Ecol. Evol.">
        <title>Pezizomycetes genomes reveal the molecular basis of ectomycorrhizal truffle lifestyle.</title>
        <authorList>
            <person name="Murat C."/>
            <person name="Payen T."/>
            <person name="Noel B."/>
            <person name="Kuo A."/>
            <person name="Morin E."/>
            <person name="Chen J."/>
            <person name="Kohler A."/>
            <person name="Krizsan K."/>
            <person name="Balestrini R."/>
            <person name="Da Silva C."/>
            <person name="Montanini B."/>
            <person name="Hainaut M."/>
            <person name="Levati E."/>
            <person name="Barry K.W."/>
            <person name="Belfiori B."/>
            <person name="Cichocki N."/>
            <person name="Clum A."/>
            <person name="Dockter R.B."/>
            <person name="Fauchery L."/>
            <person name="Guy J."/>
            <person name="Iotti M."/>
            <person name="Le Tacon F."/>
            <person name="Lindquist E.A."/>
            <person name="Lipzen A."/>
            <person name="Malagnac F."/>
            <person name="Mello A."/>
            <person name="Molinier V."/>
            <person name="Miyauchi S."/>
            <person name="Poulain J."/>
            <person name="Riccioni C."/>
            <person name="Rubini A."/>
            <person name="Sitrit Y."/>
            <person name="Splivallo R."/>
            <person name="Traeger S."/>
            <person name="Wang M."/>
            <person name="Zifcakova L."/>
            <person name="Wipf D."/>
            <person name="Zambonelli A."/>
            <person name="Paolocci F."/>
            <person name="Nowrousian M."/>
            <person name="Ottonello S."/>
            <person name="Baldrian P."/>
            <person name="Spatafora J.W."/>
            <person name="Henrissat B."/>
            <person name="Nagy L.G."/>
            <person name="Aury J.M."/>
            <person name="Wincker P."/>
            <person name="Grigoriev I.V."/>
            <person name="Bonfante P."/>
            <person name="Martin F.M."/>
        </authorList>
    </citation>
    <scope>NUCLEOTIDE SEQUENCE [LARGE SCALE GENOMIC DNA]</scope>
    <source>
        <strain evidence="3 4">RN42</strain>
    </source>
</reference>
<dbReference type="SUPFAM" id="SSF55729">
    <property type="entry name" value="Acyl-CoA N-acyltransferases (Nat)"/>
    <property type="match status" value="1"/>
</dbReference>
<dbReference type="AlphaFoldDB" id="A0A3N4IGM0"/>
<dbReference type="GO" id="GO:0016747">
    <property type="term" value="F:acyltransferase activity, transferring groups other than amino-acyl groups"/>
    <property type="evidence" value="ECO:0007669"/>
    <property type="project" value="InterPro"/>
</dbReference>
<dbReference type="Proteomes" id="UP000275078">
    <property type="component" value="Unassembled WGS sequence"/>
</dbReference>
<organism evidence="3 4">
    <name type="scientific">Ascobolus immersus RN42</name>
    <dbReference type="NCBI Taxonomy" id="1160509"/>
    <lineage>
        <taxon>Eukaryota</taxon>
        <taxon>Fungi</taxon>
        <taxon>Dikarya</taxon>
        <taxon>Ascomycota</taxon>
        <taxon>Pezizomycotina</taxon>
        <taxon>Pezizomycetes</taxon>
        <taxon>Pezizales</taxon>
        <taxon>Ascobolaceae</taxon>
        <taxon>Ascobolus</taxon>
    </lineage>
</organism>